<dbReference type="GO" id="GO:1902201">
    <property type="term" value="P:negative regulation of bacterial-type flagellum-dependent cell motility"/>
    <property type="evidence" value="ECO:0007669"/>
    <property type="project" value="TreeGrafter"/>
</dbReference>
<dbReference type="NCBIfam" id="TIGR00254">
    <property type="entry name" value="GGDEF"/>
    <property type="match status" value="1"/>
</dbReference>
<evidence type="ECO:0000256" key="2">
    <source>
        <dbReference type="ARBA" id="ARBA00034247"/>
    </source>
</evidence>
<dbReference type="InterPro" id="IPR000160">
    <property type="entry name" value="GGDEF_dom"/>
</dbReference>
<dbReference type="RefSeq" id="WP_087646873.1">
    <property type="nucleotide sequence ID" value="NZ_FCON02000061.1"/>
</dbReference>
<feature type="domain" description="GGDEF" evidence="4">
    <location>
        <begin position="368"/>
        <end position="504"/>
    </location>
</feature>
<accession>A0A158K527</accession>
<dbReference type="PANTHER" id="PTHR45138">
    <property type="entry name" value="REGULATORY COMPONENTS OF SENSORY TRANSDUCTION SYSTEM"/>
    <property type="match status" value="1"/>
</dbReference>
<dbReference type="EC" id="2.7.7.65" evidence="1"/>
<dbReference type="Gene3D" id="3.30.450.20">
    <property type="entry name" value="PAS domain"/>
    <property type="match status" value="2"/>
</dbReference>
<dbReference type="InterPro" id="IPR050469">
    <property type="entry name" value="Diguanylate_Cyclase"/>
</dbReference>
<keyword evidence="3" id="KW-0472">Membrane</keyword>
<sequence>MKTNGWFIRQRERFKCKESIALHGIVYGAALIALVMVGLCGLVLYQSREDAFERTRESSRNVALIAERDIVRNFELYDLSLQAVIGGLQQPEVSALPAHLKRDVLFDRAATAKYLEALLVLDAEGNIVVDSTSDVPREANFSNSKFFTAQRDNRDAGLFISDPLRFSLAHDMPSIVLSRRISHPDGSFGGIAMIAVNLDYFRNLFAGLSLGARGSASVIGHGGVMVMRQPYDVRIIGRDISTASTFRRFIAEKEGDFSDTASIDNVRRLYTFKTLPHLPFIIMVAVAEQDIYASWRRRALTIGSLMAAFGGAFVGLSAMLGSQLRRRMRAESELQLLARTDGLTGLNNRRTFGEILDLEWRRAHRARSVFSLLFVDIDRFKAYNDTYGHQAGDHALAAVAKCIGESIRRPGDTAARYGGEEFVVVLPNTPASGASFIAEKIRAAICDLSLDHAGSEYGCVTASIGSASWEPGSGMDVSDMIKDADRALYRAKAMGRNAVAVANPCAGEVAVDDAEPAIEQGLLLR</sequence>
<evidence type="ECO:0000313" key="5">
    <source>
        <dbReference type="EMBL" id="SAL75640.1"/>
    </source>
</evidence>
<evidence type="ECO:0000256" key="1">
    <source>
        <dbReference type="ARBA" id="ARBA00012528"/>
    </source>
</evidence>
<gene>
    <name evidence="5" type="ORF">AWB68_04811</name>
</gene>
<dbReference type="GO" id="GO:0052621">
    <property type="term" value="F:diguanylate cyclase activity"/>
    <property type="evidence" value="ECO:0007669"/>
    <property type="project" value="UniProtKB-EC"/>
</dbReference>
<evidence type="ECO:0000313" key="6">
    <source>
        <dbReference type="Proteomes" id="UP000054770"/>
    </source>
</evidence>
<feature type="transmembrane region" description="Helical" evidence="3">
    <location>
        <begin position="299"/>
        <end position="320"/>
    </location>
</feature>
<dbReference type="CDD" id="cd12915">
    <property type="entry name" value="PDC2_DGC_like"/>
    <property type="match status" value="1"/>
</dbReference>
<dbReference type="Pfam" id="PF22588">
    <property type="entry name" value="dCache_1_like"/>
    <property type="match status" value="1"/>
</dbReference>
<dbReference type="SUPFAM" id="SSF55073">
    <property type="entry name" value="Nucleotide cyclase"/>
    <property type="match status" value="1"/>
</dbReference>
<evidence type="ECO:0000259" key="4">
    <source>
        <dbReference type="PROSITE" id="PS50887"/>
    </source>
</evidence>
<reference evidence="5" key="1">
    <citation type="submission" date="2016-01" db="EMBL/GenBank/DDBJ databases">
        <authorList>
            <person name="Peeters C."/>
        </authorList>
    </citation>
    <scope>NUCLEOTIDE SEQUENCE [LARGE SCALE GENOMIC DNA]</scope>
    <source>
        <strain evidence="5">LMG 22940</strain>
    </source>
</reference>
<dbReference type="OrthoDB" id="9813903at2"/>
<keyword evidence="6" id="KW-1185">Reference proteome</keyword>
<proteinExistence type="predicted"/>
<evidence type="ECO:0000256" key="3">
    <source>
        <dbReference type="SAM" id="Phobius"/>
    </source>
</evidence>
<keyword evidence="3" id="KW-0812">Transmembrane</keyword>
<comment type="caution">
    <text evidence="5">The sequence shown here is derived from an EMBL/GenBank/DDBJ whole genome shotgun (WGS) entry which is preliminary data.</text>
</comment>
<dbReference type="GO" id="GO:0043709">
    <property type="term" value="P:cell adhesion involved in single-species biofilm formation"/>
    <property type="evidence" value="ECO:0007669"/>
    <property type="project" value="TreeGrafter"/>
</dbReference>
<dbReference type="EMBL" id="FCON02000061">
    <property type="protein sequence ID" value="SAL75640.1"/>
    <property type="molecule type" value="Genomic_DNA"/>
</dbReference>
<dbReference type="InterPro" id="IPR054327">
    <property type="entry name" value="His-kinase-like_sensor"/>
</dbReference>
<keyword evidence="3" id="KW-1133">Transmembrane helix</keyword>
<feature type="transmembrane region" description="Helical" evidence="3">
    <location>
        <begin position="20"/>
        <end position="45"/>
    </location>
</feature>
<dbReference type="Pfam" id="PF00990">
    <property type="entry name" value="GGDEF"/>
    <property type="match status" value="1"/>
</dbReference>
<dbReference type="InterPro" id="IPR043128">
    <property type="entry name" value="Rev_trsase/Diguanyl_cyclase"/>
</dbReference>
<dbReference type="AlphaFoldDB" id="A0A158K527"/>
<dbReference type="CDD" id="cd12914">
    <property type="entry name" value="PDC1_DGC_like"/>
    <property type="match status" value="1"/>
</dbReference>
<dbReference type="GO" id="GO:0005886">
    <property type="term" value="C:plasma membrane"/>
    <property type="evidence" value="ECO:0007669"/>
    <property type="project" value="TreeGrafter"/>
</dbReference>
<dbReference type="PROSITE" id="PS50887">
    <property type="entry name" value="GGDEF"/>
    <property type="match status" value="1"/>
</dbReference>
<dbReference type="FunFam" id="3.30.70.270:FF:000001">
    <property type="entry name" value="Diguanylate cyclase domain protein"/>
    <property type="match status" value="1"/>
</dbReference>
<name>A0A158K527_9BURK</name>
<comment type="catalytic activity">
    <reaction evidence="2">
        <text>2 GTP = 3',3'-c-di-GMP + 2 diphosphate</text>
        <dbReference type="Rhea" id="RHEA:24898"/>
        <dbReference type="ChEBI" id="CHEBI:33019"/>
        <dbReference type="ChEBI" id="CHEBI:37565"/>
        <dbReference type="ChEBI" id="CHEBI:58805"/>
        <dbReference type="EC" id="2.7.7.65"/>
    </reaction>
</comment>
<dbReference type="InterPro" id="IPR029787">
    <property type="entry name" value="Nucleotide_cyclase"/>
</dbReference>
<dbReference type="Gene3D" id="3.30.70.270">
    <property type="match status" value="1"/>
</dbReference>
<protein>
    <recommendedName>
        <fullName evidence="1">diguanylate cyclase</fullName>
        <ecNumber evidence="1">2.7.7.65</ecNumber>
    </recommendedName>
</protein>
<dbReference type="PANTHER" id="PTHR45138:SF9">
    <property type="entry name" value="DIGUANYLATE CYCLASE DGCM-RELATED"/>
    <property type="match status" value="1"/>
</dbReference>
<dbReference type="CDD" id="cd01949">
    <property type="entry name" value="GGDEF"/>
    <property type="match status" value="1"/>
</dbReference>
<dbReference type="Proteomes" id="UP000054770">
    <property type="component" value="Unassembled WGS sequence"/>
</dbReference>
<dbReference type="SMART" id="SM00267">
    <property type="entry name" value="GGDEF"/>
    <property type="match status" value="1"/>
</dbReference>
<organism evidence="5 6">
    <name type="scientific">Caballeronia choica</name>
    <dbReference type="NCBI Taxonomy" id="326476"/>
    <lineage>
        <taxon>Bacteria</taxon>
        <taxon>Pseudomonadati</taxon>
        <taxon>Pseudomonadota</taxon>
        <taxon>Betaproteobacteria</taxon>
        <taxon>Burkholderiales</taxon>
        <taxon>Burkholderiaceae</taxon>
        <taxon>Caballeronia</taxon>
    </lineage>
</organism>